<dbReference type="EMBL" id="QICH01000001">
    <property type="protein sequence ID" value="PXF63739.1"/>
    <property type="molecule type" value="Genomic_DNA"/>
</dbReference>
<gene>
    <name evidence="2" type="ORF">DL796_00915</name>
</gene>
<feature type="transmembrane region" description="Helical" evidence="1">
    <location>
        <begin position="68"/>
        <end position="93"/>
    </location>
</feature>
<dbReference type="Proteomes" id="UP000247689">
    <property type="component" value="Unassembled WGS sequence"/>
</dbReference>
<organism evidence="2 3">
    <name type="scientific">Kangiella spongicola</name>
    <dbReference type="NCBI Taxonomy" id="796379"/>
    <lineage>
        <taxon>Bacteria</taxon>
        <taxon>Pseudomonadati</taxon>
        <taxon>Pseudomonadota</taxon>
        <taxon>Gammaproteobacteria</taxon>
        <taxon>Kangiellales</taxon>
        <taxon>Kangiellaceae</taxon>
        <taxon>Kangiella</taxon>
    </lineage>
</organism>
<evidence type="ECO:0000313" key="3">
    <source>
        <dbReference type="Proteomes" id="UP000247689"/>
    </source>
</evidence>
<accession>A0A318DC70</accession>
<proteinExistence type="predicted"/>
<name>A0A318DC70_9GAMM</name>
<evidence type="ECO:0000256" key="1">
    <source>
        <dbReference type="SAM" id="Phobius"/>
    </source>
</evidence>
<sequence>MDVIIKLLAIVGGLLAASSLIAQKSKDAGQALNKLTPYQGIIGVILLVVGLYSFLFHSLPHLGAMIKYSAGLFGLIMQILMILVGFILSYALLSEKLLSKNETAQEKGAQAARKLVSIQIPLGIALAICAFLALIL</sequence>
<dbReference type="OrthoDB" id="6197663at2"/>
<dbReference type="RefSeq" id="WP_110199077.1">
    <property type="nucleotide sequence ID" value="NZ_QICH01000001.1"/>
</dbReference>
<feature type="transmembrane region" description="Helical" evidence="1">
    <location>
        <begin position="116"/>
        <end position="135"/>
    </location>
</feature>
<reference evidence="2 3" key="1">
    <citation type="submission" date="2018-05" db="EMBL/GenBank/DDBJ databases">
        <title>Kangiella spongicola genome sequence.</title>
        <authorList>
            <person name="Maclea K.S."/>
            <person name="Goen A.E."/>
            <person name="Kelley C."/>
            <person name="Underriner A."/>
            <person name="Silverwood T."/>
            <person name="Trachtenberg A.M."/>
        </authorList>
    </citation>
    <scope>NUCLEOTIDE SEQUENCE [LARGE SCALE GENOMIC DNA]</scope>
    <source>
        <strain evidence="2 3">ATCC BAA-2076</strain>
    </source>
</reference>
<evidence type="ECO:0000313" key="2">
    <source>
        <dbReference type="EMBL" id="PXF63739.1"/>
    </source>
</evidence>
<keyword evidence="1" id="KW-1133">Transmembrane helix</keyword>
<comment type="caution">
    <text evidence="2">The sequence shown here is derived from an EMBL/GenBank/DDBJ whole genome shotgun (WGS) entry which is preliminary data.</text>
</comment>
<protein>
    <submittedName>
        <fullName evidence="2">Uncharacterized protein</fullName>
    </submittedName>
</protein>
<keyword evidence="1" id="KW-0472">Membrane</keyword>
<keyword evidence="3" id="KW-1185">Reference proteome</keyword>
<dbReference type="AlphaFoldDB" id="A0A318DC70"/>
<keyword evidence="1" id="KW-0812">Transmembrane</keyword>
<feature type="transmembrane region" description="Helical" evidence="1">
    <location>
        <begin position="38"/>
        <end position="56"/>
    </location>
</feature>